<comment type="subunit">
    <text evidence="14">Homodimer.</text>
</comment>
<comment type="catalytic activity">
    <reaction evidence="1 14">
        <text>3-methyl-2-oxobutanoate + acetyl-CoA + H2O = (2S)-2-isopropylmalate + CoA + H(+)</text>
        <dbReference type="Rhea" id="RHEA:21524"/>
        <dbReference type="ChEBI" id="CHEBI:1178"/>
        <dbReference type="ChEBI" id="CHEBI:11851"/>
        <dbReference type="ChEBI" id="CHEBI:15377"/>
        <dbReference type="ChEBI" id="CHEBI:15378"/>
        <dbReference type="ChEBI" id="CHEBI:57287"/>
        <dbReference type="ChEBI" id="CHEBI:57288"/>
        <dbReference type="EC" id="2.3.3.13"/>
    </reaction>
</comment>
<comment type="function">
    <text evidence="13 14">Catalyzes the condensation of the acetyl group of acetyl-CoA with 3-methyl-2-oxobutanoate (2-ketoisovalerate) to form 3-carboxy-3-hydroxy-4-methylpentanoate (2-isopropylmalate).</text>
</comment>
<dbReference type="GO" id="GO:0005737">
    <property type="term" value="C:cytoplasm"/>
    <property type="evidence" value="ECO:0007669"/>
    <property type="project" value="UniProtKB-UniRule"/>
</dbReference>
<dbReference type="GO" id="GO:0003852">
    <property type="term" value="F:2-isopropylmalate synthase activity"/>
    <property type="evidence" value="ECO:0007669"/>
    <property type="project" value="UniProtKB-UniRule"/>
</dbReference>
<evidence type="ECO:0000256" key="14">
    <source>
        <dbReference type="HAMAP-Rule" id="MF_01025"/>
    </source>
</evidence>
<dbReference type="PANTHER" id="PTHR10277">
    <property type="entry name" value="HOMOCITRATE SYNTHASE-RELATED"/>
    <property type="match status" value="1"/>
</dbReference>
<feature type="binding site" evidence="14">
    <location>
        <position position="213"/>
    </location>
    <ligand>
        <name>Mn(2+)</name>
        <dbReference type="ChEBI" id="CHEBI:29035"/>
    </ligand>
</feature>
<dbReference type="SMART" id="SM00917">
    <property type="entry name" value="LeuA_dimer"/>
    <property type="match status" value="1"/>
</dbReference>
<accession>A0A411HPJ6</accession>
<gene>
    <name evidence="14" type="primary">leuA</name>
    <name evidence="16" type="ORF">ELE36_19745</name>
</gene>
<dbReference type="PANTHER" id="PTHR10277:SF9">
    <property type="entry name" value="2-ISOPROPYLMALATE SYNTHASE 1, CHLOROPLASTIC-RELATED"/>
    <property type="match status" value="1"/>
</dbReference>
<keyword evidence="11 14" id="KW-0100">Branched-chain amino acid biosynthesis</keyword>
<keyword evidence="6 14" id="KW-0432">Leucine biosynthesis</keyword>
<evidence type="ECO:0000313" key="17">
    <source>
        <dbReference type="Proteomes" id="UP000291562"/>
    </source>
</evidence>
<feature type="binding site" evidence="14">
    <location>
        <position position="249"/>
    </location>
    <ligand>
        <name>Mn(2+)</name>
        <dbReference type="ChEBI" id="CHEBI:29035"/>
    </ligand>
</feature>
<dbReference type="Gene3D" id="1.10.238.260">
    <property type="match status" value="1"/>
</dbReference>
<evidence type="ECO:0000256" key="4">
    <source>
        <dbReference type="ARBA" id="ARBA00012973"/>
    </source>
</evidence>
<keyword evidence="17" id="KW-1185">Reference proteome</keyword>
<dbReference type="NCBIfam" id="TIGR00973">
    <property type="entry name" value="leuA_bact"/>
    <property type="match status" value="1"/>
</dbReference>
<evidence type="ECO:0000256" key="1">
    <source>
        <dbReference type="ARBA" id="ARBA00000064"/>
    </source>
</evidence>
<evidence type="ECO:0000256" key="2">
    <source>
        <dbReference type="ARBA" id="ARBA00004689"/>
    </source>
</evidence>
<dbReference type="InterPro" id="IPR000891">
    <property type="entry name" value="PYR_CT"/>
</dbReference>
<dbReference type="Pfam" id="PF22617">
    <property type="entry name" value="HCS_D2"/>
    <property type="match status" value="1"/>
</dbReference>
<evidence type="ECO:0000259" key="15">
    <source>
        <dbReference type="PROSITE" id="PS50991"/>
    </source>
</evidence>
<dbReference type="Gene3D" id="3.30.160.270">
    <property type="match status" value="1"/>
</dbReference>
<evidence type="ECO:0000256" key="12">
    <source>
        <dbReference type="ARBA" id="ARBA00029993"/>
    </source>
</evidence>
<dbReference type="HAMAP" id="MF_01025">
    <property type="entry name" value="LeuA_type1"/>
    <property type="match status" value="1"/>
</dbReference>
<dbReference type="EMBL" id="CP035704">
    <property type="protein sequence ID" value="QBB72421.1"/>
    <property type="molecule type" value="Genomic_DNA"/>
</dbReference>
<comment type="cofactor">
    <cofactor evidence="14">
        <name>Mn(2+)</name>
        <dbReference type="ChEBI" id="CHEBI:29035"/>
    </cofactor>
</comment>
<dbReference type="Gene3D" id="3.20.20.70">
    <property type="entry name" value="Aldolase class I"/>
    <property type="match status" value="1"/>
</dbReference>
<feature type="region of interest" description="Regulatory domain" evidence="14">
    <location>
        <begin position="402"/>
        <end position="527"/>
    </location>
</feature>
<dbReference type="Proteomes" id="UP000291562">
    <property type="component" value="Chromosome"/>
</dbReference>
<proteinExistence type="inferred from homology"/>
<dbReference type="PROSITE" id="PS00815">
    <property type="entry name" value="AIPM_HOMOCIT_SYNTH_1"/>
    <property type="match status" value="1"/>
</dbReference>
<protein>
    <recommendedName>
        <fullName evidence="5 14">2-isopropylmalate synthase</fullName>
        <ecNumber evidence="4 14">2.3.3.13</ecNumber>
    </recommendedName>
    <alternativeName>
        <fullName evidence="12 14">Alpha-IPM synthase</fullName>
    </alternativeName>
    <alternativeName>
        <fullName evidence="14">Alpha-isopropylmalate synthase</fullName>
    </alternativeName>
</protein>
<dbReference type="EC" id="2.3.3.13" evidence="4 14"/>
<dbReference type="PROSITE" id="PS00816">
    <property type="entry name" value="AIPM_HOMOCIT_SYNTH_2"/>
    <property type="match status" value="1"/>
</dbReference>
<dbReference type="AlphaFoldDB" id="A0A411HPJ6"/>
<organism evidence="16 17">
    <name type="scientific">Pseudolysobacter antarcticus</name>
    <dbReference type="NCBI Taxonomy" id="2511995"/>
    <lineage>
        <taxon>Bacteria</taxon>
        <taxon>Pseudomonadati</taxon>
        <taxon>Pseudomonadota</taxon>
        <taxon>Gammaproteobacteria</taxon>
        <taxon>Lysobacterales</taxon>
        <taxon>Rhodanobacteraceae</taxon>
        <taxon>Pseudolysobacter</taxon>
    </lineage>
</organism>
<dbReference type="SUPFAM" id="SSF110921">
    <property type="entry name" value="2-isopropylmalate synthase LeuA, allosteric (dimerisation) domain"/>
    <property type="match status" value="1"/>
</dbReference>
<dbReference type="CDD" id="cd07940">
    <property type="entry name" value="DRE_TIM_IPMS"/>
    <property type="match status" value="1"/>
</dbReference>
<dbReference type="GO" id="GO:0009098">
    <property type="term" value="P:L-leucine biosynthetic process"/>
    <property type="evidence" value="ECO:0007669"/>
    <property type="project" value="UniProtKB-UniRule"/>
</dbReference>
<dbReference type="InterPro" id="IPR002034">
    <property type="entry name" value="AIPM/Hcit_synth_CS"/>
</dbReference>
<reference evidence="16 17" key="1">
    <citation type="submission" date="2019-01" db="EMBL/GenBank/DDBJ databases">
        <title>Pseudolysobacter antarctica gen. nov., sp. nov., isolated from Fildes Peninsula, Antarctica.</title>
        <authorList>
            <person name="Wei Z."/>
            <person name="Peng F."/>
        </authorList>
    </citation>
    <scope>NUCLEOTIDE SEQUENCE [LARGE SCALE GENOMIC DNA]</scope>
    <source>
        <strain evidence="16 17">AQ6-296</strain>
    </source>
</reference>
<dbReference type="OrthoDB" id="9803573at2"/>
<feature type="binding site" evidence="14">
    <location>
        <position position="215"/>
    </location>
    <ligand>
        <name>Mn(2+)</name>
        <dbReference type="ChEBI" id="CHEBI:29035"/>
    </ligand>
</feature>
<feature type="binding site" evidence="14">
    <location>
        <position position="25"/>
    </location>
    <ligand>
        <name>Mn(2+)</name>
        <dbReference type="ChEBI" id="CHEBI:29035"/>
    </ligand>
</feature>
<dbReference type="InterPro" id="IPR005671">
    <property type="entry name" value="LeuA_bact_synth"/>
</dbReference>
<evidence type="ECO:0000256" key="10">
    <source>
        <dbReference type="ARBA" id="ARBA00023211"/>
    </source>
</evidence>
<evidence type="ECO:0000256" key="3">
    <source>
        <dbReference type="ARBA" id="ARBA00009396"/>
    </source>
</evidence>
<keyword evidence="7 14" id="KW-0028">Amino-acid biosynthesis</keyword>
<keyword evidence="9 14" id="KW-0479">Metal-binding</keyword>
<keyword evidence="10 14" id="KW-0464">Manganese</keyword>
<dbReference type="UniPathway" id="UPA00048">
    <property type="reaction ID" value="UER00070"/>
</dbReference>
<dbReference type="KEGG" id="xbc:ELE36_19745"/>
<evidence type="ECO:0000256" key="8">
    <source>
        <dbReference type="ARBA" id="ARBA00022679"/>
    </source>
</evidence>
<dbReference type="Pfam" id="PF08502">
    <property type="entry name" value="LeuA_dimer"/>
    <property type="match status" value="1"/>
</dbReference>
<comment type="similarity">
    <text evidence="3 14">Belongs to the alpha-IPM synthase/homocitrate synthase family. LeuA type 1 subfamily.</text>
</comment>
<dbReference type="GO" id="GO:0030145">
    <property type="term" value="F:manganese ion binding"/>
    <property type="evidence" value="ECO:0007669"/>
    <property type="project" value="UniProtKB-UniRule"/>
</dbReference>
<evidence type="ECO:0000256" key="6">
    <source>
        <dbReference type="ARBA" id="ARBA00022430"/>
    </source>
</evidence>
<keyword evidence="14" id="KW-0963">Cytoplasm</keyword>
<evidence type="ECO:0000313" key="16">
    <source>
        <dbReference type="EMBL" id="QBB72421.1"/>
    </source>
</evidence>
<keyword evidence="8 14" id="KW-0808">Transferase</keyword>
<dbReference type="SUPFAM" id="SSF51569">
    <property type="entry name" value="Aldolase"/>
    <property type="match status" value="1"/>
</dbReference>
<evidence type="ECO:0000256" key="7">
    <source>
        <dbReference type="ARBA" id="ARBA00022605"/>
    </source>
</evidence>
<dbReference type="NCBIfam" id="NF002086">
    <property type="entry name" value="PRK00915.1-3"/>
    <property type="match status" value="1"/>
</dbReference>
<dbReference type="InterPro" id="IPR036230">
    <property type="entry name" value="LeuA_allosteric_dom_sf"/>
</dbReference>
<dbReference type="FunFam" id="1.10.238.260:FF:000001">
    <property type="entry name" value="2-isopropylmalate synthase"/>
    <property type="match status" value="1"/>
</dbReference>
<name>A0A411HPJ6_9GAMM</name>
<feature type="domain" description="Pyruvate carboxyltransferase" evidence="15">
    <location>
        <begin position="16"/>
        <end position="278"/>
    </location>
</feature>
<sequence length="527" mass="56887">MTAPIEPGESAPRERVLIFDTSLRDGEQAPGYSMNLTQKLAFAHALSDLGVDVIEAGFPAASPGDFESVRQIAQRVRRPIICGLARCQSGDIESGARALEGAEHPRIHLFLSTSPIHREHKLRMSREQVLETAIASVRQARTLCDDVEFSAEDALRTEPEFLVEIFSAAIAAGASTINIPDTVGYTTPNEIAALFARLKREIVGIERAVMSAHCHNDLGLAVANSMAAIENGARQVECTINGIGERAGNAALEEIVMLLRTRPGYYNIDTGIDSTRLYPTSRLLASLTGQNVQRNKAVVGENAFAHESGIHQHGMLRHRSTYEVMKPEDVGFARTNLVLGKHSGRHALRERIEHLGLQVDDVALNSVFERFKILADKKKEVFDSDVEALLLGLDPDAQGPWRIESLHASSQVGGAATASVRLRRNDGIQAAANASGDGPVHATLRALEIATGCALEVSDFQIRSVSMGGDAQGQASVSVFHDAREYRGRGASTDIIEAAALAFLEVLNRIHRNQAAADTAPLRAINA</sequence>
<comment type="pathway">
    <text evidence="2 14">Amino-acid biosynthesis; L-leucine biosynthesis; L-leucine from 3-methyl-2-oxobutanoate: step 1/4.</text>
</comment>
<dbReference type="FunFam" id="3.20.20.70:FF:000010">
    <property type="entry name" value="2-isopropylmalate synthase"/>
    <property type="match status" value="1"/>
</dbReference>
<dbReference type="InterPro" id="IPR013785">
    <property type="entry name" value="Aldolase_TIM"/>
</dbReference>
<dbReference type="InterPro" id="IPR013709">
    <property type="entry name" value="2-isopropylmalate_synth_dimer"/>
</dbReference>
<evidence type="ECO:0000256" key="13">
    <source>
        <dbReference type="ARBA" id="ARBA00037629"/>
    </source>
</evidence>
<keyword evidence="16" id="KW-0012">Acyltransferase</keyword>
<evidence type="ECO:0000256" key="5">
    <source>
        <dbReference type="ARBA" id="ARBA00018198"/>
    </source>
</evidence>
<dbReference type="InterPro" id="IPR050073">
    <property type="entry name" value="2-IPM_HCS-like"/>
</dbReference>
<evidence type="ECO:0000256" key="9">
    <source>
        <dbReference type="ARBA" id="ARBA00022723"/>
    </source>
</evidence>
<dbReference type="InterPro" id="IPR054691">
    <property type="entry name" value="LeuA/HCS_post-cat"/>
</dbReference>
<dbReference type="PROSITE" id="PS50991">
    <property type="entry name" value="PYR_CT"/>
    <property type="match status" value="1"/>
</dbReference>
<evidence type="ECO:0000256" key="11">
    <source>
        <dbReference type="ARBA" id="ARBA00023304"/>
    </source>
</evidence>
<dbReference type="Pfam" id="PF00682">
    <property type="entry name" value="HMGL-like"/>
    <property type="match status" value="1"/>
</dbReference>
<dbReference type="GO" id="GO:0003985">
    <property type="term" value="F:acetyl-CoA C-acetyltransferase activity"/>
    <property type="evidence" value="ECO:0007669"/>
    <property type="project" value="UniProtKB-UniRule"/>
</dbReference>
<dbReference type="RefSeq" id="WP_129836361.1">
    <property type="nucleotide sequence ID" value="NZ_CP035704.1"/>
</dbReference>